<reference evidence="1" key="1">
    <citation type="journal article" date="2023" name="G3 (Bethesda)">
        <title>A reference genome for the long-term kleptoplast-retaining sea slug Elysia crispata morphotype clarki.</title>
        <authorList>
            <person name="Eastman K.E."/>
            <person name="Pendleton A.L."/>
            <person name="Shaikh M.A."/>
            <person name="Suttiyut T."/>
            <person name="Ogas R."/>
            <person name="Tomko P."/>
            <person name="Gavelis G."/>
            <person name="Widhalm J.R."/>
            <person name="Wisecaver J.H."/>
        </authorList>
    </citation>
    <scope>NUCLEOTIDE SEQUENCE</scope>
    <source>
        <strain evidence="1">ECLA1</strain>
    </source>
</reference>
<keyword evidence="2" id="KW-1185">Reference proteome</keyword>
<name>A0AAE1CN93_9GAST</name>
<dbReference type="EMBL" id="JAWDGP010007485">
    <property type="protein sequence ID" value="KAK3716120.1"/>
    <property type="molecule type" value="Genomic_DNA"/>
</dbReference>
<sequence length="79" mass="9168">MSGTTFLQTNKCGTVLVEYESLFNLCQFRFYRTDFGWTSRSKLNQNLVWTSVENSFWTLDRCWNKDASSPATNDILVPS</sequence>
<proteinExistence type="predicted"/>
<dbReference type="Proteomes" id="UP001283361">
    <property type="component" value="Unassembled WGS sequence"/>
</dbReference>
<protein>
    <submittedName>
        <fullName evidence="1">Uncharacterized protein</fullName>
    </submittedName>
</protein>
<evidence type="ECO:0000313" key="2">
    <source>
        <dbReference type="Proteomes" id="UP001283361"/>
    </source>
</evidence>
<accession>A0AAE1CN93</accession>
<gene>
    <name evidence="1" type="ORF">RRG08_008762</name>
</gene>
<comment type="caution">
    <text evidence="1">The sequence shown here is derived from an EMBL/GenBank/DDBJ whole genome shotgun (WGS) entry which is preliminary data.</text>
</comment>
<dbReference type="AlphaFoldDB" id="A0AAE1CN93"/>
<organism evidence="1 2">
    <name type="scientific">Elysia crispata</name>
    <name type="common">lettuce slug</name>
    <dbReference type="NCBI Taxonomy" id="231223"/>
    <lineage>
        <taxon>Eukaryota</taxon>
        <taxon>Metazoa</taxon>
        <taxon>Spiralia</taxon>
        <taxon>Lophotrochozoa</taxon>
        <taxon>Mollusca</taxon>
        <taxon>Gastropoda</taxon>
        <taxon>Heterobranchia</taxon>
        <taxon>Euthyneura</taxon>
        <taxon>Panpulmonata</taxon>
        <taxon>Sacoglossa</taxon>
        <taxon>Placobranchoidea</taxon>
        <taxon>Plakobranchidae</taxon>
        <taxon>Elysia</taxon>
    </lineage>
</organism>
<evidence type="ECO:0000313" key="1">
    <source>
        <dbReference type="EMBL" id="KAK3716120.1"/>
    </source>
</evidence>